<evidence type="ECO:0000313" key="2">
    <source>
        <dbReference type="Proteomes" id="UP000000517"/>
    </source>
</evidence>
<reference evidence="2" key="1">
    <citation type="submission" date="2010-08" db="EMBL/GenBank/DDBJ databases">
        <title>Complete sequence of Fibrobacter succinogenes subsp. succinogenes S85.</title>
        <authorList>
            <person name="Durkin A.S."/>
            <person name="Nelson K.E."/>
            <person name="Morrison M."/>
            <person name="Forsberg C.W."/>
            <person name="Wilson D.B."/>
            <person name="Russell J.B."/>
            <person name="Cann I.K.O."/>
            <person name="Mackie R.I."/>
            <person name="White B.A."/>
        </authorList>
    </citation>
    <scope>NUCLEOTIDE SEQUENCE [LARGE SCALE GENOMIC DNA]</scope>
    <source>
        <strain evidence="2">ATCC 19169 / S85</strain>
    </source>
</reference>
<organism evidence="1 2">
    <name type="scientific">Fibrobacter succinogenes (strain ATCC 19169 / S85)</name>
    <dbReference type="NCBI Taxonomy" id="59374"/>
    <lineage>
        <taxon>Bacteria</taxon>
        <taxon>Pseudomonadati</taxon>
        <taxon>Fibrobacterota</taxon>
        <taxon>Fibrobacteria</taxon>
        <taxon>Fibrobacterales</taxon>
        <taxon>Fibrobacteraceae</taxon>
        <taxon>Fibrobacter</taxon>
    </lineage>
</organism>
<accession>D9SB73</accession>
<proteinExistence type="predicted"/>
<dbReference type="STRING" id="59374.FSU_1821"/>
<name>D9SB73_FIBSS</name>
<dbReference type="Proteomes" id="UP000000517">
    <property type="component" value="Chromosome"/>
</dbReference>
<gene>
    <name evidence="1" type="ordered locus">FSU_1821</name>
</gene>
<dbReference type="AlphaFoldDB" id="D9SB73"/>
<sequence>MCSSFFALYFYRLFLSSLLKSFLNPNINHIGLSMKKINFNQFLQTTILENSTIEPNEFDLTFAELICGKNSKTYKHQFINYLKLPQKSNIKNKQTKEIFAKSSEENKELAAKFNLIIQHLTALQTAIDNFDILFIINCKVENISTSSKKAQILLYWILEQFITWKQKPHFNNVEEVKFSLIYFINRVKPEIDNYIREMALHACNPERFASINDIQKFQKISSRTFALA</sequence>
<dbReference type="HOGENOM" id="CLU_1213339_0_0_0"/>
<dbReference type="KEGG" id="fsc:FSU_1821"/>
<evidence type="ECO:0000313" key="1">
    <source>
        <dbReference type="EMBL" id="ADL25626.1"/>
    </source>
</evidence>
<protein>
    <submittedName>
        <fullName evidence="1">Uncharacterized protein</fullName>
    </submittedName>
</protein>
<dbReference type="EMBL" id="CP002158">
    <property type="protein sequence ID" value="ADL25626.1"/>
    <property type="molecule type" value="Genomic_DNA"/>
</dbReference>